<gene>
    <name evidence="1" type="ORF">M6B38_122340</name>
</gene>
<reference evidence="1" key="2">
    <citation type="submission" date="2023-04" db="EMBL/GenBank/DDBJ databases">
        <authorList>
            <person name="Bruccoleri R.E."/>
            <person name="Oakeley E.J."/>
            <person name="Faust A.-M."/>
            <person name="Dessus-Babus S."/>
            <person name="Altorfer M."/>
            <person name="Burckhardt D."/>
            <person name="Oertli M."/>
            <person name="Naumann U."/>
            <person name="Petersen F."/>
            <person name="Wong J."/>
        </authorList>
    </citation>
    <scope>NUCLEOTIDE SEQUENCE</scope>
    <source>
        <strain evidence="1">GSM-AAB239-AS_SAM_17_03QT</strain>
        <tissue evidence="1">Leaf</tissue>
    </source>
</reference>
<proteinExistence type="predicted"/>
<evidence type="ECO:0000313" key="2">
    <source>
        <dbReference type="Proteomes" id="UP001140949"/>
    </source>
</evidence>
<dbReference type="Proteomes" id="UP001140949">
    <property type="component" value="Unassembled WGS sequence"/>
</dbReference>
<keyword evidence="2" id="KW-1185">Reference proteome</keyword>
<comment type="caution">
    <text evidence="1">The sequence shown here is derived from an EMBL/GenBank/DDBJ whole genome shotgun (WGS) entry which is preliminary data.</text>
</comment>
<sequence>MKCLIRVSNCFSIIRRLYQTREIVRTLGVGSFFQICSPFFRMGTGCRGVQVSRVRPFVSLLQ</sequence>
<accession>A0AAX6HAC1</accession>
<evidence type="ECO:0000313" key="1">
    <source>
        <dbReference type="EMBL" id="KAJ6837335.1"/>
    </source>
</evidence>
<protein>
    <submittedName>
        <fullName evidence="1">Uncharacterized protein</fullName>
    </submittedName>
</protein>
<name>A0AAX6HAC1_IRIPA</name>
<reference evidence="1" key="1">
    <citation type="journal article" date="2023" name="GigaByte">
        <title>Genome assembly of the bearded iris, Iris pallida Lam.</title>
        <authorList>
            <person name="Bruccoleri R.E."/>
            <person name="Oakeley E.J."/>
            <person name="Faust A.M.E."/>
            <person name="Altorfer M."/>
            <person name="Dessus-Babus S."/>
            <person name="Burckhardt D."/>
            <person name="Oertli M."/>
            <person name="Naumann U."/>
            <person name="Petersen F."/>
            <person name="Wong J."/>
        </authorList>
    </citation>
    <scope>NUCLEOTIDE SEQUENCE</scope>
    <source>
        <strain evidence="1">GSM-AAB239-AS_SAM_17_03QT</strain>
    </source>
</reference>
<dbReference type="EMBL" id="JANAVB010011399">
    <property type="protein sequence ID" value="KAJ6837335.1"/>
    <property type="molecule type" value="Genomic_DNA"/>
</dbReference>
<dbReference type="AlphaFoldDB" id="A0AAX6HAC1"/>
<organism evidence="1 2">
    <name type="scientific">Iris pallida</name>
    <name type="common">Sweet iris</name>
    <dbReference type="NCBI Taxonomy" id="29817"/>
    <lineage>
        <taxon>Eukaryota</taxon>
        <taxon>Viridiplantae</taxon>
        <taxon>Streptophyta</taxon>
        <taxon>Embryophyta</taxon>
        <taxon>Tracheophyta</taxon>
        <taxon>Spermatophyta</taxon>
        <taxon>Magnoliopsida</taxon>
        <taxon>Liliopsida</taxon>
        <taxon>Asparagales</taxon>
        <taxon>Iridaceae</taxon>
        <taxon>Iridoideae</taxon>
        <taxon>Irideae</taxon>
        <taxon>Iris</taxon>
    </lineage>
</organism>